<dbReference type="SUPFAM" id="SSF55781">
    <property type="entry name" value="GAF domain-like"/>
    <property type="match status" value="1"/>
</dbReference>
<reference evidence="4" key="1">
    <citation type="journal article" date="2019" name="Int. J. Syst. Evol. Microbiol.">
        <title>The Global Catalogue of Microorganisms (GCM) 10K type strain sequencing project: providing services to taxonomists for standard genome sequencing and annotation.</title>
        <authorList>
            <consortium name="The Broad Institute Genomics Platform"/>
            <consortium name="The Broad Institute Genome Sequencing Center for Infectious Disease"/>
            <person name="Wu L."/>
            <person name="Ma J."/>
        </authorList>
    </citation>
    <scope>NUCLEOTIDE SEQUENCE [LARGE SCALE GENOMIC DNA]</scope>
    <source>
        <strain evidence="4">JCM 16898</strain>
    </source>
</reference>
<dbReference type="InterPro" id="IPR014757">
    <property type="entry name" value="Tscrpt_reg_IclR_C"/>
</dbReference>
<sequence>MWVAAARSRHSVRFVPTLYAWLPSYAGASASAILAHRPDPERRRRYERTLEPFTKTTIIVPAELVLAKIRTAGYSISEDEVNLGATAVARLQNRRPRSQPAHANDNLATISNTQIPLYEQGEMSKGVGVLARKPVRRGNRQRSRGRVRCCRPREFSRGRRDELDGSVQGRWRAGSSGARRHCRRRAW</sequence>
<dbReference type="RefSeq" id="WP_425548852.1">
    <property type="nucleotide sequence ID" value="NZ_BAAAZN010000030.1"/>
</dbReference>
<accession>A0ABP6YM02</accession>
<dbReference type="Gene3D" id="3.30.450.40">
    <property type="match status" value="1"/>
</dbReference>
<comment type="caution">
    <text evidence="3">The sequence shown here is derived from an EMBL/GenBank/DDBJ whole genome shotgun (WGS) entry which is preliminary data.</text>
</comment>
<name>A0ABP6YM02_9PSEU</name>
<gene>
    <name evidence="3" type="ORF">GCM10022222_82220</name>
</gene>
<evidence type="ECO:0000313" key="3">
    <source>
        <dbReference type="EMBL" id="GAA3585159.1"/>
    </source>
</evidence>
<dbReference type="Pfam" id="PF01614">
    <property type="entry name" value="IclR_C"/>
    <property type="match status" value="1"/>
</dbReference>
<feature type="region of interest" description="Disordered" evidence="1">
    <location>
        <begin position="158"/>
        <end position="187"/>
    </location>
</feature>
<dbReference type="EMBL" id="BAAAZN010000030">
    <property type="protein sequence ID" value="GAA3585159.1"/>
    <property type="molecule type" value="Genomic_DNA"/>
</dbReference>
<feature type="compositionally biased region" description="Basic residues" evidence="1">
    <location>
        <begin position="178"/>
        <end position="187"/>
    </location>
</feature>
<organism evidence="3 4">
    <name type="scientific">Amycolatopsis ultiminotia</name>
    <dbReference type="NCBI Taxonomy" id="543629"/>
    <lineage>
        <taxon>Bacteria</taxon>
        <taxon>Bacillati</taxon>
        <taxon>Actinomycetota</taxon>
        <taxon>Actinomycetes</taxon>
        <taxon>Pseudonocardiales</taxon>
        <taxon>Pseudonocardiaceae</taxon>
        <taxon>Amycolatopsis</taxon>
    </lineage>
</organism>
<protein>
    <recommendedName>
        <fullName evidence="2">IclR-ED domain-containing protein</fullName>
    </recommendedName>
</protein>
<evidence type="ECO:0000259" key="2">
    <source>
        <dbReference type="Pfam" id="PF01614"/>
    </source>
</evidence>
<dbReference type="Proteomes" id="UP001500689">
    <property type="component" value="Unassembled WGS sequence"/>
</dbReference>
<dbReference type="InterPro" id="IPR029016">
    <property type="entry name" value="GAF-like_dom_sf"/>
</dbReference>
<keyword evidence="4" id="KW-1185">Reference proteome</keyword>
<feature type="domain" description="IclR-ED" evidence="2">
    <location>
        <begin position="20"/>
        <end position="89"/>
    </location>
</feature>
<evidence type="ECO:0000256" key="1">
    <source>
        <dbReference type="SAM" id="MobiDB-lite"/>
    </source>
</evidence>
<proteinExistence type="predicted"/>
<evidence type="ECO:0000313" key="4">
    <source>
        <dbReference type="Proteomes" id="UP001500689"/>
    </source>
</evidence>